<evidence type="ECO:0000259" key="3">
    <source>
        <dbReference type="Pfam" id="PF01571"/>
    </source>
</evidence>
<dbReference type="Gene3D" id="3.30.1360.120">
    <property type="entry name" value="Probable tRNA modification gtpase trme, domain 1"/>
    <property type="match status" value="1"/>
</dbReference>
<dbReference type="PANTHER" id="PTHR43757:SF2">
    <property type="entry name" value="AMINOMETHYLTRANSFERASE, MITOCHONDRIAL"/>
    <property type="match status" value="1"/>
</dbReference>
<comment type="similarity">
    <text evidence="1">Belongs to the GcvT family.</text>
</comment>
<dbReference type="GO" id="GO:0046653">
    <property type="term" value="P:tetrahydrofolate metabolic process"/>
    <property type="evidence" value="ECO:0007669"/>
    <property type="project" value="InterPro"/>
</dbReference>
<sequence>MRLAKGGLIDRDRQLGFRFDGHGYTGMEGDTLASALLANGLRTVARSFKYHRPRGILTAGSEEPNALVTLGRGAGQEPNARATTVELHQGLDARSQNAWPSVGFDVMEVNDWLSPFLGAGFYYKTFMGPARIWERVFEPVIRRAAGLGQLSKEVADLRFDKAFAFCDLLVIGAGPTGLMAAWTAAEAGADVILADEDFLPGGRLNAERAGVGGQSGAGWAADIAARLSAMPNVRVMTRTTVTGVYDQGTFGALQRHAPGARMQETFWRIVAKRSVLAAGATERPVALANNDRPGVMMAGAVRSYLNRFAVAPGKTAVVFGASDEVMRTAADLRDAGVHLAAVVDARPVTGGQDMPLRSGAVVERVLGREVEGVVIRHADGREERVQADLLALSGGWNPTLHLTCHLNGRPVWRDDVAAFVPAPEAVPGMTATGACNGDLTTAACLAAGRAAGQAAAESLGLTGALPDLPEADGADAGAMPLWVVPGKGRKWVDFQNDVTVKDIAQAARENFRSVEHMKRYTTQGMATDQGRMGNVTALSVLADATGRSIPGTGTTTFRPPFAPIHIAALGAGGQGKGFAPERFTASHAVTLSMGAPLIEAGLWYRPSYYPRAGETTWRQSCDREVGMVRTRVGVCDVSTLGKIDVQGPDAAAFLDFVYTNTMSTLPVGKVRYGLMLREDGHVMDDGTCARIGETQFVVTTTTAAAGLVMKQMEFAAQVLRPDLDVRMISVTEQWAQTAVAGPEARALLNEVLDEPMADGAWPFMSCGAVSVGGIPARLFRISFSGEHAYEIAVPARYGESLFRQLVAKAEARGGGAYGMEALNVLRVEKGLLTHAELDGRTTAYDLNLQGMMSKKKDFVGRAAAQRDGLLDPDRPRLVGIRPVGAVKQLTAGAFLFEPDAEKTRPNAQGTVSSVAYSPTLGHFVGLALLKEGPERHGDTVRMVDHLRGIETLCEVCDPVFFDPEGGRVRG</sequence>
<gene>
    <name evidence="7" type="ORF">GCM10011360_16400</name>
</gene>
<dbReference type="InterPro" id="IPR036188">
    <property type="entry name" value="FAD/NAD-bd_sf"/>
</dbReference>
<dbReference type="PRINTS" id="PR00368">
    <property type="entry name" value="FADPNR"/>
</dbReference>
<organism evidence="7 8">
    <name type="scientific">Primorskyibacter flagellatus</name>
    <dbReference type="NCBI Taxonomy" id="1387277"/>
    <lineage>
        <taxon>Bacteria</taxon>
        <taxon>Pseudomonadati</taxon>
        <taxon>Pseudomonadota</taxon>
        <taxon>Alphaproteobacteria</taxon>
        <taxon>Rhodobacterales</taxon>
        <taxon>Roseobacteraceae</taxon>
        <taxon>Primorskyibacter</taxon>
    </lineage>
</organism>
<evidence type="ECO:0000313" key="8">
    <source>
        <dbReference type="Proteomes" id="UP000612855"/>
    </source>
</evidence>
<evidence type="ECO:0000259" key="5">
    <source>
        <dbReference type="Pfam" id="PF08669"/>
    </source>
</evidence>
<name>A0A917A7P9_9RHOB</name>
<dbReference type="Pfam" id="PF08669">
    <property type="entry name" value="GCV_T_C"/>
    <property type="match status" value="1"/>
</dbReference>
<dbReference type="InterPro" id="IPR006277">
    <property type="entry name" value="Sarcosine_oxidase_asu"/>
</dbReference>
<evidence type="ECO:0000256" key="2">
    <source>
        <dbReference type="ARBA" id="ARBA00023002"/>
    </source>
</evidence>
<dbReference type="SUPFAM" id="SSF103025">
    <property type="entry name" value="Folate-binding domain"/>
    <property type="match status" value="1"/>
</dbReference>
<dbReference type="InterPro" id="IPR029043">
    <property type="entry name" value="GcvT/YgfZ_C"/>
</dbReference>
<feature type="domain" description="SoxA A3" evidence="6">
    <location>
        <begin position="487"/>
        <end position="572"/>
    </location>
</feature>
<dbReference type="Proteomes" id="UP000612855">
    <property type="component" value="Unassembled WGS sequence"/>
</dbReference>
<dbReference type="SUPFAM" id="SSF51905">
    <property type="entry name" value="FAD/NAD(P)-binding domain"/>
    <property type="match status" value="1"/>
</dbReference>
<dbReference type="Pfam" id="PF01571">
    <property type="entry name" value="GCV_T"/>
    <property type="match status" value="1"/>
</dbReference>
<dbReference type="Gene3D" id="3.50.50.60">
    <property type="entry name" value="FAD/NAD(P)-binding domain"/>
    <property type="match status" value="1"/>
</dbReference>
<feature type="domain" description="GCVT N-terminal" evidence="3">
    <location>
        <begin position="587"/>
        <end position="856"/>
    </location>
</feature>
<dbReference type="InterPro" id="IPR041117">
    <property type="entry name" value="SoxA_A3"/>
</dbReference>
<dbReference type="InterPro" id="IPR041854">
    <property type="entry name" value="BFD-like_2Fe2S-bd_dom_sf"/>
</dbReference>
<reference evidence="8" key="1">
    <citation type="journal article" date="2019" name="Int. J. Syst. Evol. Microbiol.">
        <title>The Global Catalogue of Microorganisms (GCM) 10K type strain sequencing project: providing services to taxonomists for standard genome sequencing and annotation.</title>
        <authorList>
            <consortium name="The Broad Institute Genomics Platform"/>
            <consortium name="The Broad Institute Genome Sequencing Center for Infectious Disease"/>
            <person name="Wu L."/>
            <person name="Ma J."/>
        </authorList>
    </citation>
    <scope>NUCLEOTIDE SEQUENCE [LARGE SCALE GENOMIC DNA]</scope>
    <source>
        <strain evidence="8">CGMCC 1.12664</strain>
    </source>
</reference>
<evidence type="ECO:0000313" key="7">
    <source>
        <dbReference type="EMBL" id="GGE28977.1"/>
    </source>
</evidence>
<dbReference type="InterPro" id="IPR028896">
    <property type="entry name" value="GcvT/YgfZ/DmdA"/>
</dbReference>
<proteinExistence type="inferred from homology"/>
<dbReference type="AlphaFoldDB" id="A0A917A7P9"/>
<dbReference type="InterPro" id="IPR027266">
    <property type="entry name" value="TrmE/GcvT-like"/>
</dbReference>
<dbReference type="GO" id="GO:0008115">
    <property type="term" value="F:sarcosine oxidase activity"/>
    <property type="evidence" value="ECO:0007669"/>
    <property type="project" value="InterPro"/>
</dbReference>
<keyword evidence="8" id="KW-1185">Reference proteome</keyword>
<dbReference type="InterPro" id="IPR042204">
    <property type="entry name" value="2Fe-2S-bd_N"/>
</dbReference>
<dbReference type="PANTHER" id="PTHR43757">
    <property type="entry name" value="AMINOMETHYLTRANSFERASE"/>
    <property type="match status" value="1"/>
</dbReference>
<comment type="caution">
    <text evidence="7">The sequence shown here is derived from an EMBL/GenBank/DDBJ whole genome shotgun (WGS) entry which is preliminary data.</text>
</comment>
<evidence type="ECO:0000259" key="6">
    <source>
        <dbReference type="Pfam" id="PF17806"/>
    </source>
</evidence>
<feature type="domain" description="Aminomethyltransferase C-terminal" evidence="5">
    <location>
        <begin position="877"/>
        <end position="962"/>
    </location>
</feature>
<dbReference type="PRINTS" id="PR00469">
    <property type="entry name" value="PNDRDTASEII"/>
</dbReference>
<dbReference type="EMBL" id="BMFJ01000001">
    <property type="protein sequence ID" value="GGE28977.1"/>
    <property type="molecule type" value="Genomic_DNA"/>
</dbReference>
<dbReference type="Gene3D" id="1.10.10.1100">
    <property type="entry name" value="BFD-like [2Fe-2S]-binding domain"/>
    <property type="match status" value="1"/>
</dbReference>
<accession>A0A917A7P9</accession>
<keyword evidence="2" id="KW-0560">Oxidoreductase</keyword>
<feature type="domain" description="FAD/NAD(P)-binding" evidence="4">
    <location>
        <begin position="167"/>
        <end position="376"/>
    </location>
</feature>
<protein>
    <submittedName>
        <fullName evidence="7">Sarcosine oxidase subunit alpha</fullName>
    </submittedName>
</protein>
<dbReference type="SUPFAM" id="SSF101790">
    <property type="entry name" value="Aminomethyltransferase beta-barrel domain"/>
    <property type="match status" value="1"/>
</dbReference>
<dbReference type="Pfam" id="PF17806">
    <property type="entry name" value="SO_alpha_A3"/>
    <property type="match status" value="1"/>
</dbReference>
<dbReference type="Pfam" id="PF07992">
    <property type="entry name" value="Pyr_redox_2"/>
    <property type="match status" value="1"/>
</dbReference>
<dbReference type="Gene3D" id="3.10.20.440">
    <property type="entry name" value="2Fe-2S iron-sulphur cluster binding domain, sarcosine oxidase, alpha subunit, N-terminal domain"/>
    <property type="match status" value="1"/>
</dbReference>
<dbReference type="InterPro" id="IPR023753">
    <property type="entry name" value="FAD/NAD-binding_dom"/>
</dbReference>
<dbReference type="Pfam" id="PF13510">
    <property type="entry name" value="Fer2_4"/>
    <property type="match status" value="1"/>
</dbReference>
<dbReference type="InterPro" id="IPR013977">
    <property type="entry name" value="GcvT_C"/>
</dbReference>
<evidence type="ECO:0000256" key="1">
    <source>
        <dbReference type="ARBA" id="ARBA00008609"/>
    </source>
</evidence>
<dbReference type="NCBIfam" id="TIGR01372">
    <property type="entry name" value="soxA"/>
    <property type="match status" value="1"/>
</dbReference>
<evidence type="ECO:0000259" key="4">
    <source>
        <dbReference type="Pfam" id="PF07992"/>
    </source>
</evidence>
<dbReference type="RefSeq" id="WP_188477168.1">
    <property type="nucleotide sequence ID" value="NZ_BMFJ01000001.1"/>
</dbReference>
<dbReference type="InterPro" id="IPR006222">
    <property type="entry name" value="GCVT_N"/>
</dbReference>